<dbReference type="Pfam" id="PF00440">
    <property type="entry name" value="TetR_N"/>
    <property type="match status" value="1"/>
</dbReference>
<organism evidence="5 6">
    <name type="scientific">Jiella avicenniae</name>
    <dbReference type="NCBI Taxonomy" id="2907202"/>
    <lineage>
        <taxon>Bacteria</taxon>
        <taxon>Pseudomonadati</taxon>
        <taxon>Pseudomonadota</taxon>
        <taxon>Alphaproteobacteria</taxon>
        <taxon>Hyphomicrobiales</taxon>
        <taxon>Aurantimonadaceae</taxon>
        <taxon>Jiella</taxon>
    </lineage>
</organism>
<proteinExistence type="predicted"/>
<protein>
    <submittedName>
        <fullName evidence="5">TetR family transcriptional regulator</fullName>
    </submittedName>
</protein>
<dbReference type="InterPro" id="IPR009057">
    <property type="entry name" value="Homeodomain-like_sf"/>
</dbReference>
<evidence type="ECO:0000259" key="4">
    <source>
        <dbReference type="PROSITE" id="PS50977"/>
    </source>
</evidence>
<evidence type="ECO:0000256" key="2">
    <source>
        <dbReference type="PROSITE-ProRule" id="PRU00335"/>
    </source>
</evidence>
<dbReference type="InterPro" id="IPR001647">
    <property type="entry name" value="HTH_TetR"/>
</dbReference>
<dbReference type="AlphaFoldDB" id="A0A9X1P4H0"/>
<keyword evidence="1 2" id="KW-0238">DNA-binding</keyword>
<dbReference type="RefSeq" id="WP_233720590.1">
    <property type="nucleotide sequence ID" value="NZ_JAJUWU010000017.1"/>
</dbReference>
<dbReference type="InterPro" id="IPR036271">
    <property type="entry name" value="Tet_transcr_reg_TetR-rel_C_sf"/>
</dbReference>
<feature type="region of interest" description="Disordered" evidence="3">
    <location>
        <begin position="1"/>
        <end position="20"/>
    </location>
</feature>
<sequence>MDGGKDGTRGDVPGTRKRDPEAVRADIMAVAEAEFAKNGLSGGRIDEIAAKTRTSKRMIYYYFGDKNGLYRAVLEEAYRKVRLEEAELHLDDLEPIEALRQLAAFTFEHHRRSESFIRMVMIENIHSGAFLSQSTSIGDVNRPAIGRVAALLDRGKKAGVFRHEITPLTLHWLISAISYFNVSNRHTFGLIFGDALWTETEQVRLGSECAEIVLRYVLTTDALGDLHPSCADA</sequence>
<dbReference type="Gene3D" id="1.10.357.10">
    <property type="entry name" value="Tetracycline Repressor, domain 2"/>
    <property type="match status" value="1"/>
</dbReference>
<reference evidence="5" key="1">
    <citation type="submission" date="2022-01" db="EMBL/GenBank/DDBJ databases">
        <title>Jiella avicenniae sp. nov., a novel endophytic bacterium isolated from bark of Avicennia marina.</title>
        <authorList>
            <person name="Tuo L."/>
        </authorList>
    </citation>
    <scope>NUCLEOTIDE SEQUENCE</scope>
    <source>
        <strain evidence="5">CBK1P-4</strain>
    </source>
</reference>
<dbReference type="Proteomes" id="UP001139035">
    <property type="component" value="Unassembled WGS sequence"/>
</dbReference>
<dbReference type="InterPro" id="IPR050109">
    <property type="entry name" value="HTH-type_TetR-like_transc_reg"/>
</dbReference>
<evidence type="ECO:0000256" key="1">
    <source>
        <dbReference type="ARBA" id="ARBA00023125"/>
    </source>
</evidence>
<dbReference type="EMBL" id="JAJUWU010000017">
    <property type="protein sequence ID" value="MCE7029599.1"/>
    <property type="molecule type" value="Genomic_DNA"/>
</dbReference>
<gene>
    <name evidence="5" type="ORF">LZD57_16540</name>
</gene>
<dbReference type="PROSITE" id="PS50977">
    <property type="entry name" value="HTH_TETR_2"/>
    <property type="match status" value="1"/>
</dbReference>
<feature type="domain" description="HTH tetR-type" evidence="4">
    <location>
        <begin position="21"/>
        <end position="81"/>
    </location>
</feature>
<dbReference type="InterPro" id="IPR041474">
    <property type="entry name" value="NicS_C"/>
</dbReference>
<evidence type="ECO:0000313" key="6">
    <source>
        <dbReference type="Proteomes" id="UP001139035"/>
    </source>
</evidence>
<name>A0A9X1P4H0_9HYPH</name>
<dbReference type="GO" id="GO:0003677">
    <property type="term" value="F:DNA binding"/>
    <property type="evidence" value="ECO:0007669"/>
    <property type="project" value="UniProtKB-UniRule"/>
</dbReference>
<accession>A0A9X1P4H0</accession>
<keyword evidence="6" id="KW-1185">Reference proteome</keyword>
<dbReference type="SUPFAM" id="SSF48498">
    <property type="entry name" value="Tetracyclin repressor-like, C-terminal domain"/>
    <property type="match status" value="1"/>
</dbReference>
<evidence type="ECO:0000256" key="3">
    <source>
        <dbReference type="SAM" id="MobiDB-lite"/>
    </source>
</evidence>
<dbReference type="SUPFAM" id="SSF46689">
    <property type="entry name" value="Homeodomain-like"/>
    <property type="match status" value="1"/>
</dbReference>
<dbReference type="Pfam" id="PF17938">
    <property type="entry name" value="TetR_C_29"/>
    <property type="match status" value="1"/>
</dbReference>
<feature type="DNA-binding region" description="H-T-H motif" evidence="2">
    <location>
        <begin position="44"/>
        <end position="63"/>
    </location>
</feature>
<dbReference type="PANTHER" id="PTHR30328">
    <property type="entry name" value="TRANSCRIPTIONAL REPRESSOR"/>
    <property type="match status" value="1"/>
</dbReference>
<comment type="caution">
    <text evidence="5">The sequence shown here is derived from an EMBL/GenBank/DDBJ whole genome shotgun (WGS) entry which is preliminary data.</text>
</comment>
<dbReference type="PANTHER" id="PTHR30328:SF54">
    <property type="entry name" value="HTH-TYPE TRANSCRIPTIONAL REPRESSOR SCO4008"/>
    <property type="match status" value="1"/>
</dbReference>
<evidence type="ECO:0000313" key="5">
    <source>
        <dbReference type="EMBL" id="MCE7029599.1"/>
    </source>
</evidence>